<dbReference type="PROSITE" id="PS50005">
    <property type="entry name" value="TPR"/>
    <property type="match status" value="5"/>
</dbReference>
<dbReference type="InterPro" id="IPR011009">
    <property type="entry name" value="Kinase-like_dom_sf"/>
</dbReference>
<dbReference type="Proteomes" id="UP001431572">
    <property type="component" value="Chromosome 1"/>
</dbReference>
<dbReference type="InterPro" id="IPR019734">
    <property type="entry name" value="TPR_rpt"/>
</dbReference>
<keyword evidence="5 10" id="KW-0547">Nucleotide-binding</keyword>
<keyword evidence="8 10" id="KW-0067">ATP-binding</keyword>
<evidence type="ECO:0000256" key="11">
    <source>
        <dbReference type="SAM" id="Phobius"/>
    </source>
</evidence>
<sequence length="843" mass="90916">MPADAMPETIGPYHVVDLLGKGGMGSVYKAYKPPLKRYVAVKTIKSEFLSSPGALERFRREAELSSQLKHPNIVTVYDYEEVPGADSYIVTEIIEGGITLRDRLHEGNLNLAEISGIINQIASALDYAYEAHNIVHRDIKPSNVFFEGGKRVALGDFGIAKDVSRSTQLTSLGEGVGTPDYMSPEQAMGEPLDRRSDIYALGVVLFEMLTGSLPFRGDTPISVVMGHIQKPVPPIRSMNPDIPPAVEAIVNKALSKKKEDRYASAGEMARALEMAIKGGSVNPATIAISPSHYGSPQNSTFGMAAAPSSNPLATQELNVITELERQNQYQEAFNRLHTLQSRFPADTNITTRYRFYVSQGYVPSARMTGSVTGVPGTAPAANYGFNTPLPSNYTQQGATSSTGGGAVVSPKRGSKTGLILAIVGVVVVAAIAVILIVVVGGSKPTPTATVAITTAVITTVPPTATSVLPTPTTSAIDFAVQLNKDGEGLLASGDVQGSIDKFKEAVRLAPNVAIYHDNLSAAYNLTKDYALAENEARLAVSIDASIARFHNNLGLALFNQGKKSDAQKSYEEATRLKPSEPLYHRNLAECLVDLGKPDVAEQEVRRAITLYATDTSKDKDKNLAAANNILGDSLLDQDKYPDAEKAYRDAVTLVPNSAIYQLNVSNALYYEKKYPAAEAEARKAISLDPNYAAGYNLLGLTLELQEKWGDSNLAYAKAVQIEPKVALYHRNVAGTLIELKRYTEAAQEAQAAIDIDPNNASNARAYNLLGIALYQQKKYPAAIDAYQKAIQLNAKVSVYYSNLGLCYEATTQPLKAREAYQKALDVDPTNMDAKDGLSRIKVP</sequence>
<dbReference type="Pfam" id="PF13432">
    <property type="entry name" value="TPR_16"/>
    <property type="match status" value="2"/>
</dbReference>
<feature type="repeat" description="TPR" evidence="9">
    <location>
        <begin position="726"/>
        <end position="759"/>
    </location>
</feature>
<evidence type="ECO:0000256" key="4">
    <source>
        <dbReference type="ARBA" id="ARBA00022737"/>
    </source>
</evidence>
<dbReference type="InterPro" id="IPR013105">
    <property type="entry name" value="TPR_2"/>
</dbReference>
<keyword evidence="4" id="KW-0677">Repeat</keyword>
<dbReference type="PROSITE" id="PS00108">
    <property type="entry name" value="PROTEIN_KINASE_ST"/>
    <property type="match status" value="1"/>
</dbReference>
<evidence type="ECO:0000256" key="6">
    <source>
        <dbReference type="ARBA" id="ARBA00022777"/>
    </source>
</evidence>
<evidence type="ECO:0000256" key="1">
    <source>
        <dbReference type="ARBA" id="ARBA00012513"/>
    </source>
</evidence>
<evidence type="ECO:0000313" key="15">
    <source>
        <dbReference type="Proteomes" id="UP000521676"/>
    </source>
</evidence>
<dbReference type="InterPro" id="IPR000719">
    <property type="entry name" value="Prot_kinase_dom"/>
</dbReference>
<reference evidence="13 15" key="1">
    <citation type="submission" date="2020-06" db="EMBL/GenBank/DDBJ databases">
        <title>Anoxygenic phototrophic Chloroflexota member uses a Type I reaction center.</title>
        <authorList>
            <person name="Tsuji J.M."/>
            <person name="Shaw N.A."/>
            <person name="Nagashima S."/>
            <person name="Venkiteswaran J."/>
            <person name="Schiff S.L."/>
            <person name="Hanada S."/>
            <person name="Tank M."/>
            <person name="Neufeld J.D."/>
        </authorList>
    </citation>
    <scope>NUCLEOTIDE SEQUENCE [LARGE SCALE GENOMIC DNA]</scope>
    <source>
        <strain evidence="13">L227-S17</strain>
    </source>
</reference>
<dbReference type="SMART" id="SM00028">
    <property type="entry name" value="TPR"/>
    <property type="match status" value="11"/>
</dbReference>
<dbReference type="SUPFAM" id="SSF56112">
    <property type="entry name" value="Protein kinase-like (PK-like)"/>
    <property type="match status" value="1"/>
</dbReference>
<keyword evidence="6" id="KW-0418">Kinase</keyword>
<evidence type="ECO:0000256" key="8">
    <source>
        <dbReference type="ARBA" id="ARBA00022840"/>
    </source>
</evidence>
<dbReference type="EMBL" id="CP128399">
    <property type="protein sequence ID" value="WJW66686.1"/>
    <property type="molecule type" value="Genomic_DNA"/>
</dbReference>
<dbReference type="Pfam" id="PF07719">
    <property type="entry name" value="TPR_2"/>
    <property type="match status" value="1"/>
</dbReference>
<feature type="domain" description="Protein kinase" evidence="12">
    <location>
        <begin position="13"/>
        <end position="276"/>
    </location>
</feature>
<evidence type="ECO:0000313" key="13">
    <source>
        <dbReference type="EMBL" id="NWJ44803.1"/>
    </source>
</evidence>
<dbReference type="Pfam" id="PF00069">
    <property type="entry name" value="Pkinase"/>
    <property type="match status" value="1"/>
</dbReference>
<dbReference type="FunFam" id="1.10.510.10:FF:000021">
    <property type="entry name" value="Serine/threonine protein kinase"/>
    <property type="match status" value="1"/>
</dbReference>
<dbReference type="SMART" id="SM00220">
    <property type="entry name" value="S_TKc"/>
    <property type="match status" value="1"/>
</dbReference>
<evidence type="ECO:0000256" key="9">
    <source>
        <dbReference type="PROSITE-ProRule" id="PRU00339"/>
    </source>
</evidence>
<evidence type="ECO:0000313" key="16">
    <source>
        <dbReference type="Proteomes" id="UP001431572"/>
    </source>
</evidence>
<dbReference type="PROSITE" id="PS00107">
    <property type="entry name" value="PROTEIN_KINASE_ATP"/>
    <property type="match status" value="1"/>
</dbReference>
<dbReference type="PANTHER" id="PTHR43289">
    <property type="entry name" value="MITOGEN-ACTIVATED PROTEIN KINASE KINASE KINASE 20-RELATED"/>
    <property type="match status" value="1"/>
</dbReference>
<evidence type="ECO:0000256" key="2">
    <source>
        <dbReference type="ARBA" id="ARBA00022527"/>
    </source>
</evidence>
<accession>A0A8T7LV97</accession>
<dbReference type="Gene3D" id="3.30.200.20">
    <property type="entry name" value="Phosphorylase Kinase, domain 1"/>
    <property type="match status" value="1"/>
</dbReference>
<keyword evidence="11" id="KW-0472">Membrane</keyword>
<organism evidence="13 15">
    <name type="scientific">Candidatus Chlorohelix allophototropha</name>
    <dbReference type="NCBI Taxonomy" id="3003348"/>
    <lineage>
        <taxon>Bacteria</taxon>
        <taxon>Bacillati</taxon>
        <taxon>Chloroflexota</taxon>
        <taxon>Chloroflexia</taxon>
        <taxon>Candidatus Chloroheliales</taxon>
        <taxon>Candidatus Chloroheliaceae</taxon>
        <taxon>Candidatus Chlorohelix</taxon>
    </lineage>
</organism>
<evidence type="ECO:0000256" key="7">
    <source>
        <dbReference type="ARBA" id="ARBA00022803"/>
    </source>
</evidence>
<dbReference type="SUPFAM" id="SSF48452">
    <property type="entry name" value="TPR-like"/>
    <property type="match status" value="2"/>
</dbReference>
<feature type="repeat" description="TPR" evidence="9">
    <location>
        <begin position="797"/>
        <end position="830"/>
    </location>
</feature>
<dbReference type="Gene3D" id="1.25.40.10">
    <property type="entry name" value="Tetratricopeptide repeat domain"/>
    <property type="match status" value="4"/>
</dbReference>
<dbReference type="InterPro" id="IPR011990">
    <property type="entry name" value="TPR-like_helical_dom_sf"/>
</dbReference>
<evidence type="ECO:0000256" key="5">
    <source>
        <dbReference type="ARBA" id="ARBA00022741"/>
    </source>
</evidence>
<evidence type="ECO:0000256" key="10">
    <source>
        <dbReference type="PROSITE-ProRule" id="PRU10141"/>
    </source>
</evidence>
<reference evidence="14" key="2">
    <citation type="journal article" date="2024" name="Nature">
        <title>Anoxygenic phototroph of the Chloroflexota uses a type I reaction centre.</title>
        <authorList>
            <person name="Tsuji J.M."/>
            <person name="Shaw N.A."/>
            <person name="Nagashima S."/>
            <person name="Venkiteswaran J.J."/>
            <person name="Schiff S.L."/>
            <person name="Watanabe T."/>
            <person name="Fukui M."/>
            <person name="Hanada S."/>
            <person name="Tank M."/>
            <person name="Neufeld J.D."/>
        </authorList>
    </citation>
    <scope>NUCLEOTIDE SEQUENCE</scope>
    <source>
        <strain evidence="14">L227-S17</strain>
    </source>
</reference>
<keyword evidence="11" id="KW-1133">Transmembrane helix</keyword>
<keyword evidence="3" id="KW-0808">Transferase</keyword>
<evidence type="ECO:0000313" key="14">
    <source>
        <dbReference type="EMBL" id="WJW66686.1"/>
    </source>
</evidence>
<evidence type="ECO:0000259" key="12">
    <source>
        <dbReference type="PROSITE" id="PS50011"/>
    </source>
</evidence>
<keyword evidence="7 9" id="KW-0802">TPR repeat</keyword>
<gene>
    <name evidence="13" type="ORF">HXX08_02900</name>
    <name evidence="14" type="ORF">OZ401_002499</name>
</gene>
<feature type="repeat" description="TPR" evidence="9">
    <location>
        <begin position="624"/>
        <end position="657"/>
    </location>
</feature>
<dbReference type="Pfam" id="PF13424">
    <property type="entry name" value="TPR_12"/>
    <property type="match status" value="1"/>
</dbReference>
<dbReference type="EMBL" id="JACATZ010000001">
    <property type="protein sequence ID" value="NWJ44803.1"/>
    <property type="molecule type" value="Genomic_DNA"/>
</dbReference>
<dbReference type="InterPro" id="IPR008271">
    <property type="entry name" value="Ser/Thr_kinase_AS"/>
</dbReference>
<feature type="transmembrane region" description="Helical" evidence="11">
    <location>
        <begin position="418"/>
        <end position="439"/>
    </location>
</feature>
<keyword evidence="2" id="KW-0723">Serine/threonine-protein kinase</keyword>
<dbReference type="Proteomes" id="UP000521676">
    <property type="component" value="Unassembled WGS sequence"/>
</dbReference>
<dbReference type="RefSeq" id="WP_341468580.1">
    <property type="nucleotide sequence ID" value="NZ_CP128399.1"/>
</dbReference>
<feature type="binding site" evidence="10">
    <location>
        <position position="42"/>
    </location>
    <ligand>
        <name>ATP</name>
        <dbReference type="ChEBI" id="CHEBI:30616"/>
    </ligand>
</feature>
<dbReference type="CDD" id="cd14014">
    <property type="entry name" value="STKc_PknB_like"/>
    <property type="match status" value="1"/>
</dbReference>
<keyword evidence="16" id="KW-1185">Reference proteome</keyword>
<dbReference type="PROSITE" id="PS50293">
    <property type="entry name" value="TPR_REGION"/>
    <property type="match status" value="1"/>
</dbReference>
<dbReference type="PANTHER" id="PTHR43289:SF6">
    <property type="entry name" value="SERINE_THREONINE-PROTEIN KINASE NEKL-3"/>
    <property type="match status" value="1"/>
</dbReference>
<feature type="repeat" description="TPR" evidence="9">
    <location>
        <begin position="763"/>
        <end position="796"/>
    </location>
</feature>
<keyword evidence="11" id="KW-0812">Transmembrane</keyword>
<dbReference type="InterPro" id="IPR017441">
    <property type="entry name" value="Protein_kinase_ATP_BS"/>
</dbReference>
<evidence type="ECO:0000256" key="3">
    <source>
        <dbReference type="ARBA" id="ARBA00022679"/>
    </source>
</evidence>
<dbReference type="EC" id="2.7.11.1" evidence="1"/>
<protein>
    <recommendedName>
        <fullName evidence="1">non-specific serine/threonine protein kinase</fullName>
        <ecNumber evidence="1">2.7.11.1</ecNumber>
    </recommendedName>
</protein>
<proteinExistence type="predicted"/>
<dbReference type="GO" id="GO:0004674">
    <property type="term" value="F:protein serine/threonine kinase activity"/>
    <property type="evidence" value="ECO:0007669"/>
    <property type="project" value="UniProtKB-KW"/>
</dbReference>
<dbReference type="PROSITE" id="PS50011">
    <property type="entry name" value="PROTEIN_KINASE_DOM"/>
    <property type="match status" value="1"/>
</dbReference>
<dbReference type="Gene3D" id="1.10.510.10">
    <property type="entry name" value="Transferase(Phosphotransferase) domain 1"/>
    <property type="match status" value="1"/>
</dbReference>
<dbReference type="AlphaFoldDB" id="A0A8T7LV97"/>
<name>A0A8T7LV97_9CHLR</name>
<feature type="repeat" description="TPR" evidence="9">
    <location>
        <begin position="547"/>
        <end position="580"/>
    </location>
</feature>
<dbReference type="GO" id="GO:0005524">
    <property type="term" value="F:ATP binding"/>
    <property type="evidence" value="ECO:0007669"/>
    <property type="project" value="UniProtKB-UniRule"/>
</dbReference>